<dbReference type="InterPro" id="IPR052037">
    <property type="entry name" value="LPS_export_LptA"/>
</dbReference>
<feature type="domain" description="Organic solvent tolerance-like N-terminal" evidence="3">
    <location>
        <begin position="38"/>
        <end position="146"/>
    </location>
</feature>
<dbReference type="InterPro" id="IPR005653">
    <property type="entry name" value="OstA-like_N"/>
</dbReference>
<dbReference type="Gene3D" id="2.60.450.10">
    <property type="entry name" value="Lipopolysaccharide (LPS) transport protein A like domain"/>
    <property type="match status" value="1"/>
</dbReference>
<evidence type="ECO:0000259" key="3">
    <source>
        <dbReference type="Pfam" id="PF03968"/>
    </source>
</evidence>
<reference evidence="4 5" key="1">
    <citation type="submission" date="2018-10" db="EMBL/GenBank/DDBJ databases">
        <authorList>
            <person name="Jung H.S."/>
            <person name="Jeon C.O."/>
        </authorList>
    </citation>
    <scope>NUCLEOTIDE SEQUENCE [LARGE SCALE GENOMIC DNA]</scope>
    <source>
        <strain evidence="4 5">MA-7-27</strain>
    </source>
</reference>
<organism evidence="4 5">
    <name type="scientific">Rhodophyticola porphyridii</name>
    <dbReference type="NCBI Taxonomy" id="1852017"/>
    <lineage>
        <taxon>Bacteria</taxon>
        <taxon>Pseudomonadati</taxon>
        <taxon>Pseudomonadota</taxon>
        <taxon>Alphaproteobacteria</taxon>
        <taxon>Rhodobacterales</taxon>
        <taxon>Roseobacteraceae</taxon>
        <taxon>Rhodophyticola</taxon>
    </lineage>
</organism>
<protein>
    <submittedName>
        <fullName evidence="4">Lipopolysaccharide transport periplasmic protein LptA</fullName>
    </submittedName>
</protein>
<gene>
    <name evidence="4" type="ORF">D9R08_08670</name>
</gene>
<dbReference type="EMBL" id="RCNT01000003">
    <property type="protein sequence ID" value="RMA42836.1"/>
    <property type="molecule type" value="Genomic_DNA"/>
</dbReference>
<dbReference type="GO" id="GO:0009279">
    <property type="term" value="C:cell outer membrane"/>
    <property type="evidence" value="ECO:0007669"/>
    <property type="project" value="TreeGrafter"/>
</dbReference>
<dbReference type="RefSeq" id="WP_121897622.1">
    <property type="nucleotide sequence ID" value="NZ_RCNT01000003.1"/>
</dbReference>
<evidence type="ECO:0000256" key="1">
    <source>
        <dbReference type="ARBA" id="ARBA00022729"/>
    </source>
</evidence>
<dbReference type="PANTHER" id="PTHR36504:SF1">
    <property type="entry name" value="LIPOPOLYSACCHARIDE EXPORT SYSTEM PROTEIN LPTA"/>
    <property type="match status" value="1"/>
</dbReference>
<name>A0A3L9Y9V7_9RHOB</name>
<dbReference type="GO" id="GO:0015920">
    <property type="term" value="P:lipopolysaccharide transport"/>
    <property type="evidence" value="ECO:0007669"/>
    <property type="project" value="TreeGrafter"/>
</dbReference>
<evidence type="ECO:0000256" key="2">
    <source>
        <dbReference type="SAM" id="SignalP"/>
    </source>
</evidence>
<keyword evidence="1 2" id="KW-0732">Signal</keyword>
<feature type="signal peptide" evidence="2">
    <location>
        <begin position="1"/>
        <end position="20"/>
    </location>
</feature>
<proteinExistence type="predicted"/>
<keyword evidence="5" id="KW-1185">Reference proteome</keyword>
<sequence>MRAFLTVFLALQFSALAAFAQVNIGFGDVAHDATQSIEVTADALTLNQETGNAVFTGNVIIVQGDLRIAAGEVTVFYNTEDGGAQDVSRVEATGGVLVTRGVDAAEGQSAAYEVASSLMTLSGGVLVTQGATAISGDRMVVNMATGDGTVEGRVRTVLQQGSD</sequence>
<dbReference type="GO" id="GO:0030288">
    <property type="term" value="C:outer membrane-bounded periplasmic space"/>
    <property type="evidence" value="ECO:0007669"/>
    <property type="project" value="TreeGrafter"/>
</dbReference>
<feature type="chain" id="PRO_5017954790" evidence="2">
    <location>
        <begin position="21"/>
        <end position="163"/>
    </location>
</feature>
<dbReference type="GO" id="GO:0017089">
    <property type="term" value="F:glycolipid transfer activity"/>
    <property type="evidence" value="ECO:0007669"/>
    <property type="project" value="TreeGrafter"/>
</dbReference>
<dbReference type="OrthoDB" id="9811926at2"/>
<dbReference type="AlphaFoldDB" id="A0A3L9Y9V7"/>
<evidence type="ECO:0000313" key="4">
    <source>
        <dbReference type="EMBL" id="RMA42836.1"/>
    </source>
</evidence>
<evidence type="ECO:0000313" key="5">
    <source>
        <dbReference type="Proteomes" id="UP000281343"/>
    </source>
</evidence>
<dbReference type="Proteomes" id="UP000281343">
    <property type="component" value="Unassembled WGS sequence"/>
</dbReference>
<comment type="caution">
    <text evidence="4">The sequence shown here is derived from an EMBL/GenBank/DDBJ whole genome shotgun (WGS) entry which is preliminary data.</text>
</comment>
<dbReference type="Pfam" id="PF03968">
    <property type="entry name" value="LptD_N"/>
    <property type="match status" value="1"/>
</dbReference>
<accession>A0A3L9Y9V7</accession>
<dbReference type="PANTHER" id="PTHR36504">
    <property type="entry name" value="LIPOPOLYSACCHARIDE EXPORT SYSTEM PROTEIN LPTA"/>
    <property type="match status" value="1"/>
</dbReference>